<organism evidence="3 4">
    <name type="scientific">Streptomyces regalis</name>
    <dbReference type="NCBI Taxonomy" id="68262"/>
    <lineage>
        <taxon>Bacteria</taxon>
        <taxon>Bacillati</taxon>
        <taxon>Actinomycetota</taxon>
        <taxon>Actinomycetes</taxon>
        <taxon>Kitasatosporales</taxon>
        <taxon>Streptomycetaceae</taxon>
        <taxon>Streptomyces</taxon>
    </lineage>
</organism>
<sequence length="102" mass="10524">MTKRFSALAVSAAIVGGFFITSVPAHAATSADQTAVSAKAAVTCNKSQLRKQIADLKTKAAKLKQLGEHAAARKALSDAAALQKKLDACIKAEEDASKPFPG</sequence>
<evidence type="ECO:0000256" key="1">
    <source>
        <dbReference type="SAM" id="Coils"/>
    </source>
</evidence>
<feature type="coiled-coil region" evidence="1">
    <location>
        <begin position="39"/>
        <end position="66"/>
    </location>
</feature>
<feature type="signal peptide" evidence="2">
    <location>
        <begin position="1"/>
        <end position="27"/>
    </location>
</feature>
<comment type="caution">
    <text evidence="3">The sequence shown here is derived from an EMBL/GenBank/DDBJ whole genome shotgun (WGS) entry which is preliminary data.</text>
</comment>
<gene>
    <name evidence="3" type="ORF">ADL12_48410</name>
</gene>
<keyword evidence="2" id="KW-0732">Signal</keyword>
<evidence type="ECO:0000256" key="2">
    <source>
        <dbReference type="SAM" id="SignalP"/>
    </source>
</evidence>
<dbReference type="RefSeq" id="WP_062715632.1">
    <property type="nucleotide sequence ID" value="NZ_LLZG01000421.1"/>
</dbReference>
<dbReference type="OrthoDB" id="4243917at2"/>
<feature type="chain" id="PRO_5007151113" evidence="2">
    <location>
        <begin position="28"/>
        <end position="102"/>
    </location>
</feature>
<evidence type="ECO:0000313" key="3">
    <source>
        <dbReference type="EMBL" id="KUL20606.1"/>
    </source>
</evidence>
<proteinExistence type="predicted"/>
<name>A0A117MJI6_9ACTN</name>
<dbReference type="Proteomes" id="UP000053923">
    <property type="component" value="Unassembled WGS sequence"/>
</dbReference>
<dbReference type="EMBL" id="LLZG01000421">
    <property type="protein sequence ID" value="KUL20606.1"/>
    <property type="molecule type" value="Genomic_DNA"/>
</dbReference>
<evidence type="ECO:0000313" key="4">
    <source>
        <dbReference type="Proteomes" id="UP000053923"/>
    </source>
</evidence>
<keyword evidence="1" id="KW-0175">Coiled coil</keyword>
<accession>A0A117MJI6</accession>
<reference evidence="4" key="1">
    <citation type="submission" date="2015-10" db="EMBL/GenBank/DDBJ databases">
        <authorList>
            <person name="Ju K.-S."/>
            <person name="Doroghazi J.R."/>
            <person name="Metcalf W.W."/>
        </authorList>
    </citation>
    <scope>NUCLEOTIDE SEQUENCE [LARGE SCALE GENOMIC DNA]</scope>
    <source>
        <strain evidence="4">NRRL 3151</strain>
    </source>
</reference>
<protein>
    <submittedName>
        <fullName evidence="3">Uncharacterized protein</fullName>
    </submittedName>
</protein>
<keyword evidence="4" id="KW-1185">Reference proteome</keyword>
<dbReference type="AlphaFoldDB" id="A0A117MJI6"/>